<dbReference type="EMBL" id="NRSJ01000019">
    <property type="protein sequence ID" value="MBK1705199.1"/>
    <property type="molecule type" value="Genomic_DNA"/>
</dbReference>
<dbReference type="RefSeq" id="WP_200346411.1">
    <property type="nucleotide sequence ID" value="NZ_NRSJ01000019.1"/>
</dbReference>
<feature type="domain" description="Sodium/calcium exchanger membrane region" evidence="6">
    <location>
        <begin position="6"/>
        <end position="159"/>
    </location>
</feature>
<comment type="caution">
    <text evidence="7">The sequence shown here is derived from an EMBL/GenBank/DDBJ whole genome shotgun (WGS) entry which is preliminary data.</text>
</comment>
<evidence type="ECO:0000256" key="4">
    <source>
        <dbReference type="ARBA" id="ARBA00023136"/>
    </source>
</evidence>
<evidence type="ECO:0000256" key="5">
    <source>
        <dbReference type="SAM" id="Phobius"/>
    </source>
</evidence>
<protein>
    <submittedName>
        <fullName evidence="7">Sodium:calcium antiporter</fullName>
    </submittedName>
</protein>
<feature type="transmembrane region" description="Helical" evidence="5">
    <location>
        <begin position="141"/>
        <end position="159"/>
    </location>
</feature>
<reference evidence="7" key="1">
    <citation type="submission" date="2017-08" db="EMBL/GenBank/DDBJ databases">
        <authorList>
            <person name="Imhoff J.F."/>
            <person name="Rahn T."/>
            <person name="Kuenzel S."/>
            <person name="Neulinger S.C."/>
        </authorList>
    </citation>
    <scope>NUCLEOTIDE SEQUENCE</scope>
    <source>
        <strain evidence="7">DSM 11080</strain>
    </source>
</reference>
<dbReference type="GO" id="GO:0005886">
    <property type="term" value="C:plasma membrane"/>
    <property type="evidence" value="ECO:0007669"/>
    <property type="project" value="TreeGrafter"/>
</dbReference>
<dbReference type="GO" id="GO:0005262">
    <property type="term" value="F:calcium channel activity"/>
    <property type="evidence" value="ECO:0007669"/>
    <property type="project" value="TreeGrafter"/>
</dbReference>
<dbReference type="InterPro" id="IPR004837">
    <property type="entry name" value="NaCa_Exmemb"/>
</dbReference>
<feature type="transmembrane region" description="Helical" evidence="5">
    <location>
        <begin position="71"/>
        <end position="90"/>
    </location>
</feature>
<dbReference type="Proteomes" id="UP001296776">
    <property type="component" value="Unassembled WGS sequence"/>
</dbReference>
<dbReference type="GO" id="GO:0006874">
    <property type="term" value="P:intracellular calcium ion homeostasis"/>
    <property type="evidence" value="ECO:0007669"/>
    <property type="project" value="TreeGrafter"/>
</dbReference>
<keyword evidence="3 5" id="KW-1133">Transmembrane helix</keyword>
<dbReference type="AlphaFoldDB" id="A0AAJ0X9W6"/>
<organism evidence="7 8">
    <name type="scientific">Halochromatium glycolicum</name>
    <dbReference type="NCBI Taxonomy" id="85075"/>
    <lineage>
        <taxon>Bacteria</taxon>
        <taxon>Pseudomonadati</taxon>
        <taxon>Pseudomonadota</taxon>
        <taxon>Gammaproteobacteria</taxon>
        <taxon>Chromatiales</taxon>
        <taxon>Chromatiaceae</taxon>
        <taxon>Halochromatium</taxon>
    </lineage>
</organism>
<dbReference type="InterPro" id="IPR004481">
    <property type="entry name" value="K/Na/Ca-exchanger"/>
</dbReference>
<evidence type="ECO:0000256" key="3">
    <source>
        <dbReference type="ARBA" id="ARBA00022989"/>
    </source>
</evidence>
<evidence type="ECO:0000313" key="7">
    <source>
        <dbReference type="EMBL" id="MBK1705199.1"/>
    </source>
</evidence>
<name>A0AAJ0X9W6_9GAMM</name>
<evidence type="ECO:0000259" key="6">
    <source>
        <dbReference type="Pfam" id="PF01699"/>
    </source>
</evidence>
<comment type="subcellular location">
    <subcellularLocation>
        <location evidence="1">Membrane</location>
        <topology evidence="1">Multi-pass membrane protein</topology>
    </subcellularLocation>
</comment>
<feature type="domain" description="Sodium/calcium exchanger membrane region" evidence="6">
    <location>
        <begin position="185"/>
        <end position="325"/>
    </location>
</feature>
<evidence type="ECO:0000256" key="2">
    <source>
        <dbReference type="ARBA" id="ARBA00022692"/>
    </source>
</evidence>
<proteinExistence type="predicted"/>
<dbReference type="InterPro" id="IPR044880">
    <property type="entry name" value="NCX_ion-bd_dom_sf"/>
</dbReference>
<dbReference type="GO" id="GO:0008273">
    <property type="term" value="F:calcium, potassium:sodium antiporter activity"/>
    <property type="evidence" value="ECO:0007669"/>
    <property type="project" value="TreeGrafter"/>
</dbReference>
<feature type="transmembrane region" description="Helical" evidence="5">
    <location>
        <begin position="219"/>
        <end position="238"/>
    </location>
</feature>
<feature type="transmembrane region" description="Helical" evidence="5">
    <location>
        <begin position="111"/>
        <end position="129"/>
    </location>
</feature>
<reference evidence="7" key="2">
    <citation type="journal article" date="2020" name="Microorganisms">
        <title>Osmotic Adaptation and Compatible Solute Biosynthesis of Phototrophic Bacteria as Revealed from Genome Analyses.</title>
        <authorList>
            <person name="Imhoff J.F."/>
            <person name="Rahn T."/>
            <person name="Kunzel S."/>
            <person name="Keller A."/>
            <person name="Neulinger S.C."/>
        </authorList>
    </citation>
    <scope>NUCLEOTIDE SEQUENCE</scope>
    <source>
        <strain evidence="7">DSM 11080</strain>
    </source>
</reference>
<keyword evidence="8" id="KW-1185">Reference proteome</keyword>
<dbReference type="PANTHER" id="PTHR10846:SF8">
    <property type="entry name" value="INNER MEMBRANE PROTEIN YRBG"/>
    <property type="match status" value="1"/>
</dbReference>
<evidence type="ECO:0000313" key="8">
    <source>
        <dbReference type="Proteomes" id="UP001296776"/>
    </source>
</evidence>
<feature type="transmembrane region" description="Helical" evidence="5">
    <location>
        <begin position="279"/>
        <end position="300"/>
    </location>
</feature>
<gene>
    <name evidence="7" type="ORF">CKO40_11765</name>
</gene>
<keyword evidence="4 5" id="KW-0472">Membrane</keyword>
<feature type="transmembrane region" description="Helical" evidence="5">
    <location>
        <begin position="312"/>
        <end position="336"/>
    </location>
</feature>
<sequence length="337" mass="35618">MPLLLYAVTIALATALVWHASGWLETSSVRLASHYRLPPVVQGGVIAAVGSSFPELSSTVLSTLVHGEFELGVGVIVGSAIFNILVIPGVSGLVGGQLEPDWKLVYKDAQFYITSVAVLLLTFSLAVIYRPVDGAALTGELTQAMALIPIAVYGLYLFLMQQDAADHRLEHNAPPASGLRPQREWLRLALSLVLILVGVEALVRAVIGLGDAFDTPSFLWGLTVLAAATSIPDLFVSVRAARKSEGTVSLANVLGSNIFDLLVAVPIGVLIAGSTTIDYAAAAPMMAALTLATIVLFAMLRTGMTLTRSECWLLLALYLVFVLWIGLETAGVSSALH</sequence>
<dbReference type="Gene3D" id="1.20.1420.30">
    <property type="entry name" value="NCX, central ion-binding region"/>
    <property type="match status" value="1"/>
</dbReference>
<evidence type="ECO:0000256" key="1">
    <source>
        <dbReference type="ARBA" id="ARBA00004141"/>
    </source>
</evidence>
<dbReference type="Pfam" id="PF01699">
    <property type="entry name" value="Na_Ca_ex"/>
    <property type="match status" value="2"/>
</dbReference>
<accession>A0AAJ0X9W6</accession>
<feature type="transmembrane region" description="Helical" evidence="5">
    <location>
        <begin position="185"/>
        <end position="207"/>
    </location>
</feature>
<dbReference type="PANTHER" id="PTHR10846">
    <property type="entry name" value="SODIUM/POTASSIUM/CALCIUM EXCHANGER"/>
    <property type="match status" value="1"/>
</dbReference>
<feature type="transmembrane region" description="Helical" evidence="5">
    <location>
        <begin position="250"/>
        <end position="273"/>
    </location>
</feature>
<keyword evidence="2 5" id="KW-0812">Transmembrane</keyword>